<keyword evidence="2 6" id="KW-0812">Transmembrane</keyword>
<dbReference type="InterPro" id="IPR036259">
    <property type="entry name" value="MFS_trans_sf"/>
</dbReference>
<evidence type="ECO:0000256" key="5">
    <source>
        <dbReference type="SAM" id="MobiDB-lite"/>
    </source>
</evidence>
<keyword evidence="8" id="KW-1185">Reference proteome</keyword>
<dbReference type="Pfam" id="PF07690">
    <property type="entry name" value="MFS_1"/>
    <property type="match status" value="1"/>
</dbReference>
<comment type="subcellular location">
    <subcellularLocation>
        <location evidence="1">Membrane</location>
        <topology evidence="1">Multi-pass membrane protein</topology>
    </subcellularLocation>
</comment>
<feature type="transmembrane region" description="Helical" evidence="6">
    <location>
        <begin position="412"/>
        <end position="436"/>
    </location>
</feature>
<proteinExistence type="predicted"/>
<dbReference type="SUPFAM" id="SSF103473">
    <property type="entry name" value="MFS general substrate transporter"/>
    <property type="match status" value="1"/>
</dbReference>
<evidence type="ECO:0000256" key="4">
    <source>
        <dbReference type="ARBA" id="ARBA00023136"/>
    </source>
</evidence>
<sequence length="486" mass="52307">MSASERKPLLSNGSRDGRGDGRDTPGRSVQIENADTPSREDAVRVGSARARGETHVYATRWWLLLVTSLCVTMQNAVWGTWGPLSKSAKVVYGWHTTMLTVVINCGNAGVLLPLLGTGYLVSRKGLRVSMLTSSFLLAVGSGLRTISTQPLLGTILVCVGQFCNGAAGSVLQVIPPALSETWFPSNERTTATAIAVVANSLGSVIAFTVGPNMVDQPKNTNWTLLNSTCDNCSERYEKDFGVCIAMFVLVAVYFPAKPPLPPSRSAKEERLDYRTGLKSVITQPSLLLLTAVFAVPWAVLANWMGLMSVNFGNIGVSQKEAGFFGMYAACGGLVGGILIGRIADRFPRRLKQFIVALFILTLLVVAWITCMRNAYIPKSLALLAVGVTVIASLMNGALPLCYELACESGFPIHEGIVSTFISIAINAAAVIFLLLVNQHTPKGNKSYNYREIRITFTPDAILSHIRHSDLNPDICDTKSVTGFGSI</sequence>
<keyword evidence="3 6" id="KW-1133">Transmembrane helix</keyword>
<feature type="transmembrane region" description="Helical" evidence="6">
    <location>
        <begin position="380"/>
        <end position="400"/>
    </location>
</feature>
<feature type="transmembrane region" description="Helical" evidence="6">
    <location>
        <begin position="349"/>
        <end position="368"/>
    </location>
</feature>
<dbReference type="InterPro" id="IPR011701">
    <property type="entry name" value="MFS"/>
</dbReference>
<dbReference type="Gene3D" id="1.20.1250.20">
    <property type="entry name" value="MFS general substrate transporter like domains"/>
    <property type="match status" value="1"/>
</dbReference>
<feature type="compositionally biased region" description="Basic and acidic residues" evidence="5">
    <location>
        <begin position="15"/>
        <end position="25"/>
    </location>
</feature>
<organism evidence="7 8">
    <name type="scientific">Mya arenaria</name>
    <name type="common">Soft-shell clam</name>
    <dbReference type="NCBI Taxonomy" id="6604"/>
    <lineage>
        <taxon>Eukaryota</taxon>
        <taxon>Metazoa</taxon>
        <taxon>Spiralia</taxon>
        <taxon>Lophotrochozoa</taxon>
        <taxon>Mollusca</taxon>
        <taxon>Bivalvia</taxon>
        <taxon>Autobranchia</taxon>
        <taxon>Heteroconchia</taxon>
        <taxon>Euheterodonta</taxon>
        <taxon>Imparidentia</taxon>
        <taxon>Neoheterodontei</taxon>
        <taxon>Myida</taxon>
        <taxon>Myoidea</taxon>
        <taxon>Myidae</taxon>
        <taxon>Mya</taxon>
    </lineage>
</organism>
<dbReference type="PANTHER" id="PTHR10924:SF27">
    <property type="entry name" value="SOLUTE CARRIER FAMILY 49 MEMBER 4"/>
    <property type="match status" value="1"/>
</dbReference>
<gene>
    <name evidence="7" type="ORF">MAR_000953</name>
</gene>
<evidence type="ECO:0000313" key="8">
    <source>
        <dbReference type="Proteomes" id="UP001164746"/>
    </source>
</evidence>
<evidence type="ECO:0000256" key="6">
    <source>
        <dbReference type="SAM" id="Phobius"/>
    </source>
</evidence>
<evidence type="ECO:0000313" key="7">
    <source>
        <dbReference type="EMBL" id="WAR19115.1"/>
    </source>
</evidence>
<dbReference type="EMBL" id="CP111022">
    <property type="protein sequence ID" value="WAR19115.1"/>
    <property type="molecule type" value="Genomic_DNA"/>
</dbReference>
<feature type="transmembrane region" description="Helical" evidence="6">
    <location>
        <begin position="321"/>
        <end position="343"/>
    </location>
</feature>
<evidence type="ECO:0000256" key="3">
    <source>
        <dbReference type="ARBA" id="ARBA00022989"/>
    </source>
</evidence>
<protein>
    <submittedName>
        <fullName evidence="7">DIRC2-like protein</fullName>
    </submittedName>
</protein>
<feature type="transmembrane region" description="Helical" evidence="6">
    <location>
        <begin position="61"/>
        <end position="81"/>
    </location>
</feature>
<feature type="transmembrane region" description="Helical" evidence="6">
    <location>
        <begin position="101"/>
        <end position="121"/>
    </location>
</feature>
<reference evidence="7" key="1">
    <citation type="submission" date="2022-11" db="EMBL/GenBank/DDBJ databases">
        <title>Centuries of genome instability and evolution in soft-shell clam transmissible cancer (bioRxiv).</title>
        <authorList>
            <person name="Hart S.F.M."/>
            <person name="Yonemitsu M.A."/>
            <person name="Giersch R.M."/>
            <person name="Beal B.F."/>
            <person name="Arriagada G."/>
            <person name="Davis B.W."/>
            <person name="Ostrander E.A."/>
            <person name="Goff S.P."/>
            <person name="Metzger M.J."/>
        </authorList>
    </citation>
    <scope>NUCLEOTIDE SEQUENCE</scope>
    <source>
        <strain evidence="7">MELC-2E11</strain>
        <tissue evidence="7">Siphon/mantle</tissue>
    </source>
</reference>
<dbReference type="PANTHER" id="PTHR10924">
    <property type="entry name" value="MAJOR FACILITATOR SUPERFAMILY PROTEIN-RELATED"/>
    <property type="match status" value="1"/>
</dbReference>
<feature type="transmembrane region" description="Helical" evidence="6">
    <location>
        <begin position="286"/>
        <end position="309"/>
    </location>
</feature>
<evidence type="ECO:0000256" key="1">
    <source>
        <dbReference type="ARBA" id="ARBA00004141"/>
    </source>
</evidence>
<feature type="region of interest" description="Disordered" evidence="5">
    <location>
        <begin position="1"/>
        <end position="43"/>
    </location>
</feature>
<name>A0ABY7FAB5_MYAAR</name>
<dbReference type="Proteomes" id="UP001164746">
    <property type="component" value="Chromosome 11"/>
</dbReference>
<dbReference type="InterPro" id="IPR049680">
    <property type="entry name" value="FLVCR1-2_SLC49-like"/>
</dbReference>
<evidence type="ECO:0000256" key="2">
    <source>
        <dbReference type="ARBA" id="ARBA00022692"/>
    </source>
</evidence>
<keyword evidence="4 6" id="KW-0472">Membrane</keyword>
<accession>A0ABY7FAB5</accession>